<reference evidence="2" key="2">
    <citation type="submission" date="2023-06" db="EMBL/GenBank/DDBJ databases">
        <authorList>
            <person name="Lucena T."/>
            <person name="Sun Q."/>
        </authorList>
    </citation>
    <scope>NUCLEOTIDE SEQUENCE</scope>
    <source>
        <strain evidence="2">CECT 8869</strain>
    </source>
</reference>
<evidence type="ECO:0000313" key="2">
    <source>
        <dbReference type="EMBL" id="MDO1511261.1"/>
    </source>
</evidence>
<keyword evidence="1" id="KW-1133">Transmembrane helix</keyword>
<evidence type="ECO:0000256" key="1">
    <source>
        <dbReference type="SAM" id="Phobius"/>
    </source>
</evidence>
<feature type="transmembrane region" description="Helical" evidence="1">
    <location>
        <begin position="13"/>
        <end position="33"/>
    </location>
</feature>
<evidence type="ECO:0008006" key="4">
    <source>
        <dbReference type="Google" id="ProtNLM"/>
    </source>
</evidence>
<keyword evidence="1" id="KW-0812">Transmembrane</keyword>
<name>A0ABT8RM66_9FLAO</name>
<evidence type="ECO:0000313" key="3">
    <source>
        <dbReference type="Proteomes" id="UP001168579"/>
    </source>
</evidence>
<dbReference type="RefSeq" id="WP_304434395.1">
    <property type="nucleotide sequence ID" value="NZ_JAUKUC010000001.1"/>
</dbReference>
<protein>
    <recommendedName>
        <fullName evidence="4">Lipoprotein</fullName>
    </recommendedName>
</protein>
<organism evidence="2 3">
    <name type="scientific">Maribacter confluentis</name>
    <dbReference type="NCBI Taxonomy" id="1656093"/>
    <lineage>
        <taxon>Bacteria</taxon>
        <taxon>Pseudomonadati</taxon>
        <taxon>Bacteroidota</taxon>
        <taxon>Flavobacteriia</taxon>
        <taxon>Flavobacteriales</taxon>
        <taxon>Flavobacteriaceae</taxon>
        <taxon>Maribacter</taxon>
    </lineage>
</organism>
<dbReference type="Proteomes" id="UP001168579">
    <property type="component" value="Unassembled WGS sequence"/>
</dbReference>
<reference evidence="2" key="1">
    <citation type="journal article" date="2014" name="Int. J. Syst. Evol. Microbiol.">
        <title>Complete genome of a new Firmicutes species belonging to the dominant human colonic microbiota ('Ruminococcus bicirculans') reveals two chromosomes and a selective capacity to utilize plant glucans.</title>
        <authorList>
            <consortium name="NISC Comparative Sequencing Program"/>
            <person name="Wegmann U."/>
            <person name="Louis P."/>
            <person name="Goesmann A."/>
            <person name="Henrissat B."/>
            <person name="Duncan S.H."/>
            <person name="Flint H.J."/>
        </authorList>
    </citation>
    <scope>NUCLEOTIDE SEQUENCE</scope>
    <source>
        <strain evidence="2">CECT 8869</strain>
    </source>
</reference>
<keyword evidence="1" id="KW-0472">Membrane</keyword>
<gene>
    <name evidence="2" type="ORF">Q2T41_01110</name>
</gene>
<dbReference type="EMBL" id="JAUKUC010000001">
    <property type="protein sequence ID" value="MDO1511261.1"/>
    <property type="molecule type" value="Genomic_DNA"/>
</dbReference>
<sequence>MTNLLNETVPIKVVLGIVIVLLSVALFIFYLFLKSNKGKNKVDTITKKIPRKTDVPSHTDVHGWMENSKKALLQIDHLSQNEINALKDEIAKRQLMYSTYTTNPIISNNTIKNLLGTYHIIGFNQNEDKSRYSGFLHLKQTGNHRVHAEWVIGGEQTQVGTGFYNNNILVINFSYEGDAYKIYKGVVVYKVLNQSILNGFWSEKHASDSWLGIEEGRKLADTETITNLATLN</sequence>
<comment type="caution">
    <text evidence="2">The sequence shown here is derived from an EMBL/GenBank/DDBJ whole genome shotgun (WGS) entry which is preliminary data.</text>
</comment>
<accession>A0ABT8RM66</accession>
<proteinExistence type="predicted"/>
<keyword evidence="3" id="KW-1185">Reference proteome</keyword>